<comment type="caution">
    <text evidence="3">The sequence shown here is derived from an EMBL/GenBank/DDBJ whole genome shotgun (WGS) entry which is preliminary data.</text>
</comment>
<dbReference type="EMBL" id="QGKM01000059">
    <property type="protein sequence ID" value="PWQ94058.1"/>
    <property type="molecule type" value="Genomic_DNA"/>
</dbReference>
<feature type="chain" id="PRO_5016306903" description="Autotransporter domain-containing protein" evidence="2">
    <location>
        <begin position="33"/>
        <end position="1059"/>
    </location>
</feature>
<gene>
    <name evidence="3" type="ORF">DKW60_17295</name>
</gene>
<evidence type="ECO:0000256" key="2">
    <source>
        <dbReference type="SAM" id="SignalP"/>
    </source>
</evidence>
<feature type="region of interest" description="Disordered" evidence="1">
    <location>
        <begin position="624"/>
        <end position="672"/>
    </location>
</feature>
<feature type="signal peptide" evidence="2">
    <location>
        <begin position="1"/>
        <end position="32"/>
    </location>
</feature>
<evidence type="ECO:0000313" key="4">
    <source>
        <dbReference type="Proteomes" id="UP000245539"/>
    </source>
</evidence>
<dbReference type="RefSeq" id="WP_109838922.1">
    <property type="nucleotide sequence ID" value="NZ_QGKM01000059.1"/>
</dbReference>
<evidence type="ECO:0000313" key="3">
    <source>
        <dbReference type="EMBL" id="PWQ94058.1"/>
    </source>
</evidence>
<evidence type="ECO:0008006" key="5">
    <source>
        <dbReference type="Google" id="ProtNLM"/>
    </source>
</evidence>
<feature type="region of interest" description="Disordered" evidence="1">
    <location>
        <begin position="705"/>
        <end position="779"/>
    </location>
</feature>
<dbReference type="AlphaFoldDB" id="A0A317C622"/>
<feature type="compositionally biased region" description="Basic residues" evidence="1">
    <location>
        <begin position="709"/>
        <end position="719"/>
    </location>
</feature>
<reference evidence="3 4" key="1">
    <citation type="submission" date="2018-05" db="EMBL/GenBank/DDBJ databases">
        <title>Leucothrix arctica sp. nov., isolated from Arctic seawater.</title>
        <authorList>
            <person name="Choi A."/>
            <person name="Baek K."/>
        </authorList>
    </citation>
    <scope>NUCLEOTIDE SEQUENCE [LARGE SCALE GENOMIC DNA]</scope>
    <source>
        <strain evidence="3 4">JCM 18388</strain>
    </source>
</reference>
<dbReference type="OrthoDB" id="5442820at2"/>
<accession>A0A317C622</accession>
<keyword evidence="4" id="KW-1185">Reference proteome</keyword>
<dbReference type="Proteomes" id="UP000245539">
    <property type="component" value="Unassembled WGS sequence"/>
</dbReference>
<sequence>MVLRSRIVKAAASKGRFLLIPACFAVAFSATANEIELPLLKDAKALQCATSEPAAKAALSRFWDVQGDDLPTPVEEGRALQSGTLHAATMDIILNTLVDTAERFPSLRNQVERTMLQWDYCEVFKDGVFYDVSHSDGHTDRTKVLYDSPEAWKGFKRLGFLGETEQRFIPDIISSDQLSLRADFEQLFHRIYREQCFPHPDTSELFDITEFGLDDKLSATVTDENDVYPHNWESECLYPMDVPLLKTQLRLEDVPVEVPELISSVKLQDLPQLVPRLATSVELMPVAQLVSGLATKVDIQPVQLAVPSLESRLEIVPVPQAVPQLVTSVDIVPVALDVPELLSTVEILPVPLEVPLLKTTLDIVPVEVDIPVLQTSVEIIEQALNVPVLISSVEFDQAKPKVFTKPAAKPLPKPVVVASARGGIGGVGGYGGGYAGGAVTTVAPQPVVVQPTVVAPKPVAVQPVVQQVVAPRQVIQKPTTVVIDKDASLLERLLSGLNSGSNVLVIDKIQLTVNEYNGNVETAISSSDVGTSSVAPALDSAALIKELVKFNSQKTQPAVQPIVEKKVPYVEKKAVKKKTYAQPSKSTKPKLSKPQHVSVPRLESILLVSPVIVRTPPKKVVISKPKTSSVNVPKLKTQLSVKPKPKSKPKTYKAPKKTYKAPKKKASRDTSGSSVFVYQPYKSGDKPSANEKSVEQLLQEYADYEARRKSGRSSKKKLNEKKARPSEPISKNSAKPVSKSSSVNIMPKKVVKVDASDSTKQQSKLSSQKTAKKKSPAVKEPEVILAKKAPTPKEEVAFTFADEAPDYADVKQVSVATTNTPSGLSLDAPLPYVIEENFINDQLSDDEIKAKKAKTKKPVKKPIGLAGNVYLKNSLGSDKWGIGGSINRKLIKDDYYFARVGWSYSLEDEEEPFSYSWGIGYSDWHAGTFSAQLNNWGPIKPGEGLALDKAIASFGYSVKSDLLKKYRLSLSGAINVPIDGNTSAAVNMRWSPIENWYINASVSQPLEGDGDPKWSYGFGYSDWRPNKFNLQYSNYGPNDLFYHNYRTNGTWSLSYNYKF</sequence>
<protein>
    <recommendedName>
        <fullName evidence="5">Autotransporter domain-containing protein</fullName>
    </recommendedName>
</protein>
<name>A0A317C622_9GAMM</name>
<proteinExistence type="predicted"/>
<feature type="compositionally biased region" description="Polar residues" evidence="1">
    <location>
        <begin position="729"/>
        <end position="744"/>
    </location>
</feature>
<organism evidence="3 4">
    <name type="scientific">Leucothrix pacifica</name>
    <dbReference type="NCBI Taxonomy" id="1247513"/>
    <lineage>
        <taxon>Bacteria</taxon>
        <taxon>Pseudomonadati</taxon>
        <taxon>Pseudomonadota</taxon>
        <taxon>Gammaproteobacteria</taxon>
        <taxon>Thiotrichales</taxon>
        <taxon>Thiotrichaceae</taxon>
        <taxon>Leucothrix</taxon>
    </lineage>
</organism>
<keyword evidence="2" id="KW-0732">Signal</keyword>
<feature type="compositionally biased region" description="Low complexity" evidence="1">
    <location>
        <begin position="758"/>
        <end position="769"/>
    </location>
</feature>
<feature type="compositionally biased region" description="Basic residues" evidence="1">
    <location>
        <begin position="643"/>
        <end position="666"/>
    </location>
</feature>
<evidence type="ECO:0000256" key="1">
    <source>
        <dbReference type="SAM" id="MobiDB-lite"/>
    </source>
</evidence>